<dbReference type="FunFam" id="3.40.50.970:FF:000022">
    <property type="entry name" value="2-oxoglutarate ferredoxin oxidoreductase alpha subunit"/>
    <property type="match status" value="1"/>
</dbReference>
<dbReference type="InterPro" id="IPR033412">
    <property type="entry name" value="PFOR_II"/>
</dbReference>
<feature type="domain" description="Pyruvate flavodoxin/ferredoxin oxidoreductase pyrimidine binding" evidence="3">
    <location>
        <begin position="218"/>
        <end position="454"/>
    </location>
</feature>
<dbReference type="InterPro" id="IPR009014">
    <property type="entry name" value="Transketo_C/PFOR_II"/>
</dbReference>
<accession>A0A3B1C9U3</accession>
<gene>
    <name evidence="5" type="ORF">MNBD_NITROSPINAE02-1528</name>
</gene>
<evidence type="ECO:0000259" key="3">
    <source>
        <dbReference type="Pfam" id="PF01855"/>
    </source>
</evidence>
<dbReference type="Pfam" id="PF17147">
    <property type="entry name" value="PFOR_II"/>
    <property type="match status" value="1"/>
</dbReference>
<evidence type="ECO:0000256" key="1">
    <source>
        <dbReference type="ARBA" id="ARBA00023002"/>
    </source>
</evidence>
<dbReference type="InterPro" id="IPR050722">
    <property type="entry name" value="Pyruvate:ferred/Flavod_OxRd"/>
</dbReference>
<protein>
    <submittedName>
        <fullName evidence="5">2-oxoglutarate/2-oxoacid ferredoxin oxidoreductase, gamma subunit / 2-oxoglutarate/2-oxoacid ferredoxin oxidoreductase, alpha subunit</fullName>
        <ecNumber evidence="5">1.2.7.-</ecNumber>
    </submittedName>
</protein>
<evidence type="ECO:0000313" key="5">
    <source>
        <dbReference type="EMBL" id="VAX20658.1"/>
    </source>
</evidence>
<dbReference type="EC" id="1.2.7.-" evidence="5"/>
<dbReference type="GO" id="GO:0016903">
    <property type="term" value="F:oxidoreductase activity, acting on the aldehyde or oxo group of donors"/>
    <property type="evidence" value="ECO:0007669"/>
    <property type="project" value="InterPro"/>
</dbReference>
<dbReference type="Pfam" id="PF01855">
    <property type="entry name" value="POR_N"/>
    <property type="match status" value="1"/>
</dbReference>
<dbReference type="CDD" id="cd07034">
    <property type="entry name" value="TPP_PYR_PFOR_IOR-alpha_like"/>
    <property type="match status" value="1"/>
</dbReference>
<dbReference type="Pfam" id="PF01558">
    <property type="entry name" value="POR"/>
    <property type="match status" value="1"/>
</dbReference>
<proteinExistence type="predicted"/>
<keyword evidence="1 5" id="KW-0560">Oxidoreductase</keyword>
<dbReference type="NCBIfam" id="TIGR03710">
    <property type="entry name" value="OAFO_sf"/>
    <property type="match status" value="1"/>
</dbReference>
<organism evidence="5">
    <name type="scientific">hydrothermal vent metagenome</name>
    <dbReference type="NCBI Taxonomy" id="652676"/>
    <lineage>
        <taxon>unclassified sequences</taxon>
        <taxon>metagenomes</taxon>
        <taxon>ecological metagenomes</taxon>
    </lineage>
</organism>
<sequence>MTQKVKQKDLTIRIGGEGGEGIISSGDMVARAAARSGLEILTFKTFPAEIKGGYAMYQIRFAHEKIMSEGGGFHVMCAFNNEALEANRSLLKEGTVLIYDYPGGDIEEEQNIPGVTCYPAPLSKIAKVDLGTYRSKNMVAMGVLSELFDISPEQIKETIHSKFGKKGEEVVAVNIKALEAGQNYVRENLTKTDPYSMDHGQAQEDVIVISGNEAVGLGALLAGVEFFSAYPITPATEVANFLSRHMPKFNTTLVQAEDEIASLANVIGASYSGRKSMTSTSGPGLSLMQELIGMASMMELPVVIVDVQRGGPSTGLPTKHEQSDLLLAALGCHGDASKVVISPEGVEDCVYLTVEAFNIAEKYQIPVLLLSDGSLGFRTSSMKIPDASKIRVINRERHKTNGDDQYLRYKHTESGVSPMAFPGDDGCAYISASLEHAESSAPRYTADNHTAMIDKRFNKLNDLEDFFPPTEADVEEGATLGVICWGSTIGSLREAVALARAEGIKVSALYPKLMWPMPMKAINDFVSKHDKILVPEVNKQGQYAKILATETGTKPISYTIYGGMPFSPPALVDKFKEVI</sequence>
<dbReference type="Gene3D" id="3.40.50.970">
    <property type="match status" value="1"/>
</dbReference>
<dbReference type="AlphaFoldDB" id="A0A3B1C9U3"/>
<feature type="domain" description="Pyruvate/ketoisovalerate oxidoreductase catalytic" evidence="2">
    <location>
        <begin position="18"/>
        <end position="181"/>
    </location>
</feature>
<dbReference type="InterPro" id="IPR002869">
    <property type="entry name" value="Pyrv_flavodox_OxRed_cen"/>
</dbReference>
<reference evidence="5" key="1">
    <citation type="submission" date="2018-06" db="EMBL/GenBank/DDBJ databases">
        <authorList>
            <person name="Zhirakovskaya E."/>
        </authorList>
    </citation>
    <scope>NUCLEOTIDE SEQUENCE</scope>
</reference>
<dbReference type="PANTHER" id="PTHR32154">
    <property type="entry name" value="PYRUVATE-FLAVODOXIN OXIDOREDUCTASE-RELATED"/>
    <property type="match status" value="1"/>
</dbReference>
<evidence type="ECO:0000259" key="4">
    <source>
        <dbReference type="Pfam" id="PF17147"/>
    </source>
</evidence>
<evidence type="ECO:0000259" key="2">
    <source>
        <dbReference type="Pfam" id="PF01558"/>
    </source>
</evidence>
<dbReference type="EMBL" id="UOGE01000060">
    <property type="protein sequence ID" value="VAX20658.1"/>
    <property type="molecule type" value="Genomic_DNA"/>
</dbReference>
<dbReference type="InterPro" id="IPR002880">
    <property type="entry name" value="Pyrv_Fd/Flavodoxin_OxRdtase_N"/>
</dbReference>
<dbReference type="SUPFAM" id="SSF52518">
    <property type="entry name" value="Thiamin diphosphate-binding fold (THDP-binding)"/>
    <property type="match status" value="1"/>
</dbReference>
<name>A0A3B1C9U3_9ZZZZ</name>
<dbReference type="Gene3D" id="3.40.50.920">
    <property type="match status" value="1"/>
</dbReference>
<dbReference type="InterPro" id="IPR029061">
    <property type="entry name" value="THDP-binding"/>
</dbReference>
<dbReference type="InterPro" id="IPR022367">
    <property type="entry name" value="2-oxoacid/accept_OxRdtase_asu"/>
</dbReference>
<dbReference type="PANTHER" id="PTHR32154:SF20">
    <property type="entry name" value="2-OXOGLUTARATE OXIDOREDUCTASE SUBUNIT KORA"/>
    <property type="match status" value="1"/>
</dbReference>
<dbReference type="SUPFAM" id="SSF53323">
    <property type="entry name" value="Pyruvate-ferredoxin oxidoreductase, PFOR, domain III"/>
    <property type="match status" value="1"/>
</dbReference>
<dbReference type="GO" id="GO:0006979">
    <property type="term" value="P:response to oxidative stress"/>
    <property type="evidence" value="ECO:0007669"/>
    <property type="project" value="TreeGrafter"/>
</dbReference>
<dbReference type="SUPFAM" id="SSF52922">
    <property type="entry name" value="TK C-terminal domain-like"/>
    <property type="match status" value="1"/>
</dbReference>
<feature type="domain" description="Pyruvate:ferredoxin oxidoreductase core" evidence="4">
    <location>
        <begin position="479"/>
        <end position="545"/>
    </location>
</feature>
<dbReference type="Gene3D" id="3.40.920.10">
    <property type="entry name" value="Pyruvate-ferredoxin oxidoreductase, PFOR, domain III"/>
    <property type="match status" value="1"/>
</dbReference>
<dbReference type="InterPro" id="IPR019752">
    <property type="entry name" value="Pyrv/ketoisovalerate_OxRed_cat"/>
</dbReference>